<evidence type="ECO:0000256" key="1">
    <source>
        <dbReference type="SAM" id="MobiDB-lite"/>
    </source>
</evidence>
<protein>
    <submittedName>
        <fullName evidence="2">Uncharacterized protein</fullName>
    </submittedName>
</protein>
<reference evidence="3" key="1">
    <citation type="journal article" date="2023" name="bioRxiv">
        <title>Complete genome of the Medicago anthracnose fungus, Colletotrichum destructivum, reveals a mini-chromosome-like region within a core chromosome.</title>
        <authorList>
            <person name="Lapalu N."/>
            <person name="Simon A."/>
            <person name="Lu A."/>
            <person name="Plaumann P.-L."/>
            <person name="Amselem J."/>
            <person name="Pigne S."/>
            <person name="Auger A."/>
            <person name="Koch C."/>
            <person name="Dallery J.-F."/>
            <person name="O'Connell R.J."/>
        </authorList>
    </citation>
    <scope>NUCLEOTIDE SEQUENCE [LARGE SCALE GENOMIC DNA]</scope>
    <source>
        <strain evidence="3">CBS 520.97</strain>
    </source>
</reference>
<feature type="region of interest" description="Disordered" evidence="1">
    <location>
        <begin position="1"/>
        <end position="26"/>
    </location>
</feature>
<dbReference type="AlphaFoldDB" id="A0AAX4IM98"/>
<dbReference type="RefSeq" id="XP_062781546.1">
    <property type="nucleotide sequence ID" value="XM_062925495.1"/>
</dbReference>
<gene>
    <name evidence="2" type="ORF">CDEST_09336</name>
</gene>
<evidence type="ECO:0000313" key="3">
    <source>
        <dbReference type="Proteomes" id="UP001322277"/>
    </source>
</evidence>
<keyword evidence="3" id="KW-1185">Reference proteome</keyword>
<accession>A0AAX4IM98</accession>
<organism evidence="2 3">
    <name type="scientific">Colletotrichum destructivum</name>
    <dbReference type="NCBI Taxonomy" id="34406"/>
    <lineage>
        <taxon>Eukaryota</taxon>
        <taxon>Fungi</taxon>
        <taxon>Dikarya</taxon>
        <taxon>Ascomycota</taxon>
        <taxon>Pezizomycotina</taxon>
        <taxon>Sordariomycetes</taxon>
        <taxon>Hypocreomycetidae</taxon>
        <taxon>Glomerellales</taxon>
        <taxon>Glomerellaceae</taxon>
        <taxon>Colletotrichum</taxon>
        <taxon>Colletotrichum destructivum species complex</taxon>
    </lineage>
</organism>
<dbReference type="EMBL" id="CP137310">
    <property type="protein sequence ID" value="WQF84322.1"/>
    <property type="molecule type" value="Genomic_DNA"/>
</dbReference>
<proteinExistence type="predicted"/>
<evidence type="ECO:0000313" key="2">
    <source>
        <dbReference type="EMBL" id="WQF84322.1"/>
    </source>
</evidence>
<sequence>MTLDFPSGVSNTDIPAALSPPNPHLDLNLRPDQANVVSVTLSAASATPFPIFSPFSALFDVATCPDQVPINKQDTRLMESIGTLINQPSWLGRED</sequence>
<name>A0AAX4IM98_9PEZI</name>
<dbReference type="Proteomes" id="UP001322277">
    <property type="component" value="Chromosome 6"/>
</dbReference>
<dbReference type="KEGG" id="cdet:87945839"/>
<dbReference type="GeneID" id="87945839"/>